<name>A0A839AKJ2_9HYPH</name>
<dbReference type="PIRSF" id="PIRSF036979">
    <property type="entry name" value="Arginase"/>
    <property type="match status" value="1"/>
</dbReference>
<keyword evidence="7 10" id="KW-0464">Manganese</keyword>
<dbReference type="Proteomes" id="UP000541109">
    <property type="component" value="Unassembled WGS sequence"/>
</dbReference>
<comment type="cofactor">
    <cofactor evidence="10 13">
        <name>Mn(2+)</name>
        <dbReference type="ChEBI" id="CHEBI:29035"/>
    </cofactor>
    <text evidence="10 13">Binds 2 manganese ions per subunit.</text>
</comment>
<evidence type="ECO:0000256" key="11">
    <source>
        <dbReference type="PROSITE-ProRule" id="PRU00742"/>
    </source>
</evidence>
<dbReference type="GO" id="GO:0005737">
    <property type="term" value="C:cytoplasm"/>
    <property type="evidence" value="ECO:0007669"/>
    <property type="project" value="TreeGrafter"/>
</dbReference>
<keyword evidence="5 10" id="KW-0479">Metal-binding</keyword>
<keyword evidence="6 12" id="KW-0378">Hydrolase</keyword>
<dbReference type="FunFam" id="3.40.800.10:FF:000012">
    <property type="entry name" value="Arginase"/>
    <property type="match status" value="1"/>
</dbReference>
<dbReference type="PROSITE" id="PS51409">
    <property type="entry name" value="ARGINASE_2"/>
    <property type="match status" value="1"/>
</dbReference>
<dbReference type="InterPro" id="IPR020855">
    <property type="entry name" value="Ureohydrolase_Mn_BS"/>
</dbReference>
<dbReference type="PRINTS" id="PR00116">
    <property type="entry name" value="ARGINASE"/>
</dbReference>
<dbReference type="UniPathway" id="UPA00158">
    <property type="reaction ID" value="UER00270"/>
</dbReference>
<keyword evidence="15" id="KW-1185">Reference proteome</keyword>
<feature type="binding site" evidence="10">
    <location>
        <position position="138"/>
    </location>
    <ligand>
        <name>Mn(2+)</name>
        <dbReference type="ChEBI" id="CHEBI:29035"/>
        <label>1</label>
    </ligand>
</feature>
<dbReference type="AlphaFoldDB" id="A0A839AKJ2"/>
<feature type="binding site" evidence="10">
    <location>
        <position position="140"/>
    </location>
    <ligand>
        <name>Mn(2+)</name>
        <dbReference type="ChEBI" id="CHEBI:29035"/>
        <label>1</label>
    </ligand>
</feature>
<dbReference type="InterPro" id="IPR023696">
    <property type="entry name" value="Ureohydrolase_dom_sf"/>
</dbReference>
<dbReference type="InterPro" id="IPR014033">
    <property type="entry name" value="Arginase"/>
</dbReference>
<accession>A0A839AKJ2</accession>
<evidence type="ECO:0000256" key="1">
    <source>
        <dbReference type="ARBA" id="ARBA00005098"/>
    </source>
</evidence>
<evidence type="ECO:0000256" key="8">
    <source>
        <dbReference type="ARBA" id="ARBA00047391"/>
    </source>
</evidence>
<evidence type="ECO:0000256" key="12">
    <source>
        <dbReference type="RuleBase" id="RU003684"/>
    </source>
</evidence>
<dbReference type="EC" id="3.5.3.1" evidence="2 9"/>
<feature type="binding site" evidence="10">
    <location>
        <position position="242"/>
    </location>
    <ligand>
        <name>Mn(2+)</name>
        <dbReference type="ChEBI" id="CHEBI:29035"/>
        <label>1</label>
    </ligand>
</feature>
<organism evidence="14 15">
    <name type="scientific">Stappia albiluteola</name>
    <dbReference type="NCBI Taxonomy" id="2758565"/>
    <lineage>
        <taxon>Bacteria</taxon>
        <taxon>Pseudomonadati</taxon>
        <taxon>Pseudomonadota</taxon>
        <taxon>Alphaproteobacteria</taxon>
        <taxon>Hyphomicrobiales</taxon>
        <taxon>Stappiaceae</taxon>
        <taxon>Stappia</taxon>
    </lineage>
</organism>
<dbReference type="NCBIfam" id="TIGR01229">
    <property type="entry name" value="rocF_arginase"/>
    <property type="match status" value="1"/>
</dbReference>
<evidence type="ECO:0000256" key="7">
    <source>
        <dbReference type="ARBA" id="ARBA00023211"/>
    </source>
</evidence>
<evidence type="ECO:0000256" key="9">
    <source>
        <dbReference type="NCBIfam" id="TIGR01229"/>
    </source>
</evidence>
<dbReference type="Pfam" id="PF00491">
    <property type="entry name" value="Arginase"/>
    <property type="match status" value="1"/>
</dbReference>
<evidence type="ECO:0000256" key="10">
    <source>
        <dbReference type="PIRSR" id="PIRSR036979-1"/>
    </source>
</evidence>
<protein>
    <recommendedName>
        <fullName evidence="3 9">Arginase</fullName>
        <ecNumber evidence="2 9">3.5.3.1</ecNumber>
    </recommendedName>
</protein>
<evidence type="ECO:0000256" key="2">
    <source>
        <dbReference type="ARBA" id="ARBA00012168"/>
    </source>
</evidence>
<dbReference type="GO" id="GO:0006525">
    <property type="term" value="P:arginine metabolic process"/>
    <property type="evidence" value="ECO:0007669"/>
    <property type="project" value="UniProtKB-KW"/>
</dbReference>
<gene>
    <name evidence="14" type="primary">rocF</name>
    <name evidence="14" type="ORF">H2509_19480</name>
</gene>
<dbReference type="PANTHER" id="PTHR43782:SF3">
    <property type="entry name" value="ARGINASE"/>
    <property type="match status" value="1"/>
</dbReference>
<comment type="similarity">
    <text evidence="11 12">Belongs to the arginase family.</text>
</comment>
<evidence type="ECO:0000313" key="15">
    <source>
        <dbReference type="Proteomes" id="UP000541109"/>
    </source>
</evidence>
<dbReference type="EMBL" id="JACFXV010000067">
    <property type="protein sequence ID" value="MBA5779317.1"/>
    <property type="molecule type" value="Genomic_DNA"/>
</dbReference>
<comment type="pathway">
    <text evidence="1">Nitrogen metabolism; urea cycle; L-ornithine and urea from L-arginine: step 1/1.</text>
</comment>
<dbReference type="Gene3D" id="3.40.800.10">
    <property type="entry name" value="Ureohydrolase domain"/>
    <property type="match status" value="1"/>
</dbReference>
<dbReference type="SUPFAM" id="SSF52768">
    <property type="entry name" value="Arginase/deacetylase"/>
    <property type="match status" value="1"/>
</dbReference>
<dbReference type="PROSITE" id="PS01053">
    <property type="entry name" value="ARGINASE_1"/>
    <property type="match status" value="1"/>
</dbReference>
<dbReference type="CDD" id="cd09989">
    <property type="entry name" value="Arginase"/>
    <property type="match status" value="1"/>
</dbReference>
<proteinExistence type="inferred from homology"/>
<evidence type="ECO:0000256" key="6">
    <source>
        <dbReference type="ARBA" id="ARBA00022801"/>
    </source>
</evidence>
<evidence type="ECO:0000256" key="3">
    <source>
        <dbReference type="ARBA" id="ARBA00018123"/>
    </source>
</evidence>
<dbReference type="GO" id="GO:0000050">
    <property type="term" value="P:urea cycle"/>
    <property type="evidence" value="ECO:0007669"/>
    <property type="project" value="UniProtKB-UniPathway"/>
</dbReference>
<dbReference type="PANTHER" id="PTHR43782">
    <property type="entry name" value="ARGINASE"/>
    <property type="match status" value="1"/>
</dbReference>
<feature type="binding site" evidence="10">
    <location>
        <position position="111"/>
    </location>
    <ligand>
        <name>Mn(2+)</name>
        <dbReference type="ChEBI" id="CHEBI:29035"/>
        <label>1</label>
    </ligand>
</feature>
<evidence type="ECO:0000256" key="5">
    <source>
        <dbReference type="ARBA" id="ARBA00022723"/>
    </source>
</evidence>
<dbReference type="GO" id="GO:0004053">
    <property type="term" value="F:arginase activity"/>
    <property type="evidence" value="ECO:0007669"/>
    <property type="project" value="UniProtKB-UniRule"/>
</dbReference>
<feature type="binding site" evidence="10">
    <location>
        <position position="244"/>
    </location>
    <ligand>
        <name>Mn(2+)</name>
        <dbReference type="ChEBI" id="CHEBI:29035"/>
        <label>1</label>
    </ligand>
</feature>
<evidence type="ECO:0000313" key="14">
    <source>
        <dbReference type="EMBL" id="MBA5779317.1"/>
    </source>
</evidence>
<evidence type="ECO:0000256" key="4">
    <source>
        <dbReference type="ARBA" id="ARBA00022503"/>
    </source>
</evidence>
<dbReference type="InterPro" id="IPR006035">
    <property type="entry name" value="Ureohydrolase"/>
</dbReference>
<keyword evidence="4 13" id="KW-0056">Arginine metabolism</keyword>
<comment type="catalytic activity">
    <reaction evidence="8 13">
        <text>L-arginine + H2O = urea + L-ornithine</text>
        <dbReference type="Rhea" id="RHEA:20569"/>
        <dbReference type="ChEBI" id="CHEBI:15377"/>
        <dbReference type="ChEBI" id="CHEBI:16199"/>
        <dbReference type="ChEBI" id="CHEBI:32682"/>
        <dbReference type="ChEBI" id="CHEBI:46911"/>
        <dbReference type="EC" id="3.5.3.1"/>
    </reaction>
</comment>
<comment type="caution">
    <text evidence="14">The sequence shown here is derived from an EMBL/GenBank/DDBJ whole genome shotgun (WGS) entry which is preliminary data.</text>
</comment>
<feature type="binding site" evidence="10">
    <location>
        <position position="142"/>
    </location>
    <ligand>
        <name>Mn(2+)</name>
        <dbReference type="ChEBI" id="CHEBI:29035"/>
        <label>1</label>
    </ligand>
</feature>
<evidence type="ECO:0000256" key="13">
    <source>
        <dbReference type="RuleBase" id="RU361159"/>
    </source>
</evidence>
<reference evidence="14 15" key="1">
    <citation type="submission" date="2020-07" db="EMBL/GenBank/DDBJ databases">
        <title>Stappia sp., F7233, whole genome shotgun sequencing project.</title>
        <authorList>
            <person name="Jiang S."/>
            <person name="Liu Z.W."/>
            <person name="Du Z.J."/>
        </authorList>
    </citation>
    <scope>NUCLEOTIDE SEQUENCE [LARGE SCALE GENOMIC DNA]</scope>
    <source>
        <strain evidence="14 15">F7233</strain>
    </source>
</reference>
<sequence length="323" mass="34846">MRERWMTTDRKATPIGILGVPLEAGTGRRGASMGPQALRVAELPERLEALGWRVTDFGDVAPIAAGDVGRLEFEGKTYLPETVAGWVRPLARKAHEVAASGHLPIFLGGDHSLSMGSVMGVARHWREKGRPLFVLWLDAHADFNTPSISPSGNMHGMSLALLAGEKELAPVFAGEPTVAVDPARMCIFGARSIDPGERELLKARGVTVIDMRQIDEHGVSVLMRRFLERVQAEDGVLHVSLDVDFLDPSIAPGVGTTVPGGATYREAHLVMEMLEDSGLVGSLDVVELNPFLDERGRSATVLAELVASLFGQEVMDRPTQAFS</sequence>
<dbReference type="GO" id="GO:0030145">
    <property type="term" value="F:manganese ion binding"/>
    <property type="evidence" value="ECO:0007669"/>
    <property type="project" value="TreeGrafter"/>
</dbReference>